<gene>
    <name evidence="2" type="ordered locus">Ta0497</name>
</gene>
<dbReference type="EnsemblBacteria" id="CAC11639">
    <property type="protein sequence ID" value="CAC11639"/>
    <property type="gene ID" value="CAC11639"/>
</dbReference>
<feature type="transmembrane region" description="Helical" evidence="1">
    <location>
        <begin position="173"/>
        <end position="191"/>
    </location>
</feature>
<evidence type="ECO:0000313" key="3">
    <source>
        <dbReference type="Proteomes" id="UP000001024"/>
    </source>
</evidence>
<feature type="transmembrane region" description="Helical" evidence="1">
    <location>
        <begin position="146"/>
        <end position="167"/>
    </location>
</feature>
<dbReference type="eggNOG" id="arCOG05363">
    <property type="taxonomic scope" value="Archaea"/>
</dbReference>
<feature type="transmembrane region" description="Helical" evidence="1">
    <location>
        <begin position="198"/>
        <end position="215"/>
    </location>
</feature>
<reference evidence="2 3" key="1">
    <citation type="journal article" date="2000" name="Nature">
        <title>The genome sequence of the thermoacidophilic scavenger Thermoplasma acidophilum.</title>
        <authorList>
            <person name="Ruepp A."/>
            <person name="Graml W."/>
            <person name="Santos-Martinez M.L."/>
            <person name="Koretke K.K."/>
            <person name="Volker C."/>
            <person name="Mewes H.W."/>
            <person name="Frishman D."/>
            <person name="Stocker S."/>
            <person name="Lupas A.N."/>
            <person name="Baumeister W."/>
        </authorList>
    </citation>
    <scope>NUCLEOTIDE SEQUENCE [LARGE SCALE GENOMIC DNA]</scope>
    <source>
        <strain evidence="3">ATCC 25905 / DSM 1728 / JCM 9062 / NBRC 15155 / AMRC-C165</strain>
    </source>
</reference>
<dbReference type="EMBL" id="AL445064">
    <property type="protein sequence ID" value="CAC11639.1"/>
    <property type="molecule type" value="Genomic_DNA"/>
</dbReference>
<feature type="transmembrane region" description="Helical" evidence="1">
    <location>
        <begin position="221"/>
        <end position="242"/>
    </location>
</feature>
<feature type="transmembrane region" description="Helical" evidence="1">
    <location>
        <begin position="65"/>
        <end position="87"/>
    </location>
</feature>
<evidence type="ECO:0000313" key="2">
    <source>
        <dbReference type="EMBL" id="CAC11639.1"/>
    </source>
</evidence>
<dbReference type="AlphaFoldDB" id="Q9HKU6"/>
<dbReference type="Proteomes" id="UP000001024">
    <property type="component" value="Chromosome"/>
</dbReference>
<keyword evidence="3" id="KW-1185">Reference proteome</keyword>
<organism evidence="2 3">
    <name type="scientific">Thermoplasma acidophilum (strain ATCC 25905 / DSM 1728 / JCM 9062 / NBRC 15155 / AMRC-C165)</name>
    <dbReference type="NCBI Taxonomy" id="273075"/>
    <lineage>
        <taxon>Archaea</taxon>
        <taxon>Methanobacteriati</taxon>
        <taxon>Thermoplasmatota</taxon>
        <taxon>Thermoplasmata</taxon>
        <taxon>Thermoplasmatales</taxon>
        <taxon>Thermoplasmataceae</taxon>
        <taxon>Thermoplasma</taxon>
    </lineage>
</organism>
<feature type="transmembrane region" description="Helical" evidence="1">
    <location>
        <begin position="20"/>
        <end position="44"/>
    </location>
</feature>
<dbReference type="KEGG" id="tac:Ta0497"/>
<evidence type="ECO:0000256" key="1">
    <source>
        <dbReference type="SAM" id="Phobius"/>
    </source>
</evidence>
<sequence length="342" mass="38549">MIMKPGDLSAVPVSDYAMFSFHGTVSFFIGMIVISLVIVIAGLFSLVRFKKDYTTSFTNRPSGRYFWYLAIYVLVDLILSFIISSIYPSYGITSINRLPNFVQVYYYLVSVPGETLFFSIIPISVILLIYGFASKKISVIIKSGDLSWNIVGAISIGVATYAAILYVVLGQNIYYVVSAYVTTLMVSIIYLKFGLIRAILTNFIMSMISFLSVLVSKIPAYSLLLTIFLFAWASVGIYYLFLENESRQKRISQERMDREKTRAAQEARREVQAPLLKPEDLFIRSSCPECGGIVFHVRGDMNLECDHCHHVVSPDDVGPFNIKIDIYGRIHDHYSGGDMYGN</sequence>
<keyword evidence="1" id="KW-1133">Transmembrane helix</keyword>
<dbReference type="HOGENOM" id="CLU_734916_0_0_2"/>
<keyword evidence="1" id="KW-0812">Transmembrane</keyword>
<dbReference type="PaxDb" id="273075-Ta0497"/>
<dbReference type="InParanoid" id="Q9HKU6"/>
<proteinExistence type="predicted"/>
<keyword evidence="1" id="KW-0472">Membrane</keyword>
<name>Q9HKU6_THEAC</name>
<protein>
    <submittedName>
        <fullName evidence="2">Hypothetical membrane protein</fullName>
    </submittedName>
</protein>
<feature type="transmembrane region" description="Helical" evidence="1">
    <location>
        <begin position="107"/>
        <end position="134"/>
    </location>
</feature>
<accession>Q9HKU6</accession>